<dbReference type="EC" id="3.1.26.5" evidence="7 8"/>
<dbReference type="AlphaFoldDB" id="A0A2N1J550"/>
<dbReference type="GO" id="GO:0042781">
    <property type="term" value="F:3'-tRNA processing endoribonuclease activity"/>
    <property type="evidence" value="ECO:0007669"/>
    <property type="project" value="TreeGrafter"/>
</dbReference>
<proteinExistence type="inferred from homology"/>
<dbReference type="PANTHER" id="PTHR33992">
    <property type="entry name" value="RIBONUCLEASE P PROTEIN COMPONENT"/>
    <property type="match status" value="1"/>
</dbReference>
<dbReference type="InterPro" id="IPR020568">
    <property type="entry name" value="Ribosomal_Su5_D2-typ_SF"/>
</dbReference>
<dbReference type="Pfam" id="PF00825">
    <property type="entry name" value="Ribonuclease_P"/>
    <property type="match status" value="1"/>
</dbReference>
<evidence type="ECO:0000256" key="6">
    <source>
        <dbReference type="ARBA" id="ARBA00022884"/>
    </source>
</evidence>
<evidence type="ECO:0000256" key="3">
    <source>
        <dbReference type="ARBA" id="ARBA00022722"/>
    </source>
</evidence>
<protein>
    <recommendedName>
        <fullName evidence="7 8">Ribonuclease P protein component</fullName>
        <shortName evidence="7">RNase P protein</shortName>
        <shortName evidence="7">RNaseP protein</shortName>
        <ecNumber evidence="7 8">3.1.26.5</ecNumber>
    </recommendedName>
    <alternativeName>
        <fullName evidence="7">Protein C5</fullName>
    </alternativeName>
</protein>
<dbReference type="NCBIfam" id="TIGR00188">
    <property type="entry name" value="rnpA"/>
    <property type="match status" value="1"/>
</dbReference>
<dbReference type="OrthoDB" id="9810867at2"/>
<comment type="caution">
    <text evidence="9">The sequence shown here is derived from an EMBL/GenBank/DDBJ whole genome shotgun (WGS) entry which is preliminary data.</text>
</comment>
<comment type="function">
    <text evidence="1 7">RNaseP catalyzes the removal of the 5'-leader sequence from pre-tRNA to produce the mature 5'-terminus. It can also cleave other RNA substrates such as 4.5S RNA. The protein component plays an auxiliary but essential role in vivo by binding to the 5'-leader sequence and broadening the substrate specificity of the ribozyme.</text>
</comment>
<dbReference type="PANTHER" id="PTHR33992:SF1">
    <property type="entry name" value="RIBONUCLEASE P PROTEIN COMPONENT"/>
    <property type="match status" value="1"/>
</dbReference>
<keyword evidence="3 7" id="KW-0540">Nuclease</keyword>
<dbReference type="PROSITE" id="PS00648">
    <property type="entry name" value="RIBONUCLEASE_P"/>
    <property type="match status" value="1"/>
</dbReference>
<keyword evidence="4 7" id="KW-0255">Endonuclease</keyword>
<dbReference type="GO" id="GO:0000049">
    <property type="term" value="F:tRNA binding"/>
    <property type="evidence" value="ECO:0007669"/>
    <property type="project" value="UniProtKB-UniRule"/>
</dbReference>
<comment type="similarity">
    <text evidence="7">Belongs to the RnpA family.</text>
</comment>
<evidence type="ECO:0000313" key="9">
    <source>
        <dbReference type="EMBL" id="PKI81690.1"/>
    </source>
</evidence>
<evidence type="ECO:0000256" key="7">
    <source>
        <dbReference type="HAMAP-Rule" id="MF_00227"/>
    </source>
</evidence>
<evidence type="ECO:0000313" key="10">
    <source>
        <dbReference type="Proteomes" id="UP000233248"/>
    </source>
</evidence>
<dbReference type="GO" id="GO:0030677">
    <property type="term" value="C:ribonuclease P complex"/>
    <property type="evidence" value="ECO:0007669"/>
    <property type="project" value="TreeGrafter"/>
</dbReference>
<evidence type="ECO:0000256" key="8">
    <source>
        <dbReference type="NCBIfam" id="TIGR00188"/>
    </source>
</evidence>
<evidence type="ECO:0000256" key="2">
    <source>
        <dbReference type="ARBA" id="ARBA00022694"/>
    </source>
</evidence>
<dbReference type="Gene3D" id="3.30.230.10">
    <property type="match status" value="1"/>
</dbReference>
<keyword evidence="6 7" id="KW-0694">RNA-binding</keyword>
<reference evidence="9 10" key="1">
    <citation type="submission" date="2017-09" db="EMBL/GenBank/DDBJ databases">
        <title>Genomics of the genus Arcobacter.</title>
        <authorList>
            <person name="Perez-Cataluna A."/>
            <person name="Figueras M.J."/>
            <person name="Salas-Masso N."/>
        </authorList>
    </citation>
    <scope>NUCLEOTIDE SEQUENCE [LARGE SCALE GENOMIC DNA]</scope>
    <source>
        <strain evidence="9 10">DSM 18005</strain>
    </source>
</reference>
<dbReference type="InterPro" id="IPR000100">
    <property type="entry name" value="RNase_P"/>
</dbReference>
<evidence type="ECO:0000256" key="4">
    <source>
        <dbReference type="ARBA" id="ARBA00022759"/>
    </source>
</evidence>
<keyword evidence="5 7" id="KW-0378">Hydrolase</keyword>
<dbReference type="KEGG" id="ahs:AHALO_2725"/>
<name>A0A2N1J550_9BACT</name>
<dbReference type="RefSeq" id="WP_101183769.1">
    <property type="nucleotide sequence ID" value="NZ_CP031218.1"/>
</dbReference>
<evidence type="ECO:0000256" key="1">
    <source>
        <dbReference type="ARBA" id="ARBA00002663"/>
    </source>
</evidence>
<dbReference type="SUPFAM" id="SSF54211">
    <property type="entry name" value="Ribosomal protein S5 domain 2-like"/>
    <property type="match status" value="1"/>
</dbReference>
<dbReference type="InterPro" id="IPR020539">
    <property type="entry name" value="RNase_P_CS"/>
</dbReference>
<dbReference type="EMBL" id="NXIF01000010">
    <property type="protein sequence ID" value="PKI81690.1"/>
    <property type="molecule type" value="Genomic_DNA"/>
</dbReference>
<sequence length="111" mass="13019">MSCLSKKHRINSSSDFNKIYKSDKKWHTHSFVAFFSPTKDLKVAFVASKKVGNAVQRNRAKRRLRGMFVSFEKSVATGSYIFVAKQKIFERDPKELRRDFNFALKRLELLK</sequence>
<keyword evidence="10" id="KW-1185">Reference proteome</keyword>
<dbReference type="GO" id="GO:0004526">
    <property type="term" value="F:ribonuclease P activity"/>
    <property type="evidence" value="ECO:0007669"/>
    <property type="project" value="UniProtKB-UniRule"/>
</dbReference>
<accession>A0A2N1J550</accession>
<dbReference type="Proteomes" id="UP000233248">
    <property type="component" value="Unassembled WGS sequence"/>
</dbReference>
<gene>
    <name evidence="7 9" type="primary">rnpA</name>
    <name evidence="9" type="ORF">CP960_03070</name>
</gene>
<dbReference type="InterPro" id="IPR014721">
    <property type="entry name" value="Ribsml_uS5_D2-typ_fold_subgr"/>
</dbReference>
<keyword evidence="2 7" id="KW-0819">tRNA processing</keyword>
<comment type="subunit">
    <text evidence="7">Consists of a catalytic RNA component (M1 or rnpB) and a protein subunit.</text>
</comment>
<evidence type="ECO:0000256" key="5">
    <source>
        <dbReference type="ARBA" id="ARBA00022801"/>
    </source>
</evidence>
<dbReference type="HAMAP" id="MF_00227">
    <property type="entry name" value="RNase_P"/>
    <property type="match status" value="1"/>
</dbReference>
<organism evidence="9 10">
    <name type="scientific">Malaciobacter halophilus</name>
    <dbReference type="NCBI Taxonomy" id="197482"/>
    <lineage>
        <taxon>Bacteria</taxon>
        <taxon>Pseudomonadati</taxon>
        <taxon>Campylobacterota</taxon>
        <taxon>Epsilonproteobacteria</taxon>
        <taxon>Campylobacterales</taxon>
        <taxon>Arcobacteraceae</taxon>
        <taxon>Malaciobacter</taxon>
    </lineage>
</organism>
<comment type="catalytic activity">
    <reaction evidence="7">
        <text>Endonucleolytic cleavage of RNA, removing 5'-extranucleotides from tRNA precursor.</text>
        <dbReference type="EC" id="3.1.26.5"/>
    </reaction>
</comment>
<dbReference type="GO" id="GO:0001682">
    <property type="term" value="P:tRNA 5'-leader removal"/>
    <property type="evidence" value="ECO:0007669"/>
    <property type="project" value="UniProtKB-UniRule"/>
</dbReference>